<accession>A0A5N5T5A0</accession>
<dbReference type="InterPro" id="IPR013087">
    <property type="entry name" value="Znf_C2H2_type"/>
</dbReference>
<sequence length="2055" mass="232875">MVSDVHCSVADVTKDISHLYVENIKAMKTLGLTQPGDEGEAMSPCPVSSDDSELSDLKSDKNCVTDEHEILCENRSKETTLLDVSQSESVNPSVEKFNGLTNGFIRTSVFSEESCYPKNPLVELQDGSSLPSDLSVTISTSDKFVERKLTHPKTLSKSLFSRSNKTKRPSLECLVARLHNRVDDKLNSNKVCPMSVVEIVPDSHENLEHCVSTAVDGSSGVNVNNSHSSVHNKSLSKPFMFDTYLCSKELNLSSKETRSNIAQEHLKSNEAKNVCNCHQNRYNGEEVHHYEECFLSNLEHKILPNSSLPPPPTSSSSSSSSSTDDSLVKNIYRCDLENGTQSVSQNEKYYSSVGEESCKKLHFDNCENIVINRDTTRILELPSLSSITTAQNSNSKKSDYCEISQNESGAFSRTPSGDTGNSKSGSKITLSRSSSSSSPPLFSDTPSSEASQSEMMIKISDAVEAILSFRSKEFDPEGSIDKPKDNPDILFSSSNSPVDNLQNNINFSCAFKILDLLPEKSTENCMKVNYSPPHIETLSDVIHEHDTFELGTSNEEYKDSADLVGKVNYFCLDADREVNNTTLDVSKIVSSITENSPQSVRKYDENVAEFDVKNGLNICFAKTEMCSEKLSNSSIPVSEVREEPLNIEDQPSISNLPKPEHCVSESVCNNSIEIVKSVLYDIVDAASVLGKIHNCDSETPVNVKLNTEILKSNCVEIINKDVHNNNNNNNNNEIFNSKKSNDEFNVAEKIGVEKKLDIEDNITLNVPQSKIQESPTLLSDSVSQSDFKEDSENYNENKEIIKDLEFEISSNFENDYSDIKNNSLQKQNTYSNLNKCKSFVSDVCILCDTFYEDLMLHCAKSHGCITYIPICQTDSFIHYTSERTGNVLHSYSDLLYGNPYYICKCCGIFLKNMDSVRLHMNIHRNLYMIQSSQSCFCSEKTFIYPQHKFKALLFQSNYTCSNCSYIFSCEKGLLLHLKVVHFNKSICSTCGEKDITNDDCIMLHNTNHLSERNEKICETDDNVEQIWDQTHYSWNALDNHLNYFDGKINRLTHVNDLNNSDITRQHLSLPIRVDPDYATLPENLCISPTVSMVKYTKMKLDSRLTNSAADSYASKELDMNIQYLLRKKFIGKGRKRKSSPLCQKIRKKVSLASCLELKKLQSRKRNDDDDDNTENLPTRRKYARRAKTRVKKKDKLQKVNDNENIILSRTRSGMRPKDATDFGGEEEEIQLPSSGNEFSGEWVNDHTFVCCSCGAAFLDLAEVMDHKWESHPGVWCAHTMIQGQDKVPKIFCEQYLPPHSREMNKKSALKKSKSKDKLFQKKNLICTHCKLKFENRETFHFHVIDCGGINQIIINKKKQKKGMRFRRRKGQGVPSRRYPNNRNSGINSAAISSKRSAERGTGMPSGNENNPSQKAQTSSSISKRNLKFALTSNKGIRNIKVSSSRLKNILSSRKRGEIVQRSNKRNLRRLRLRKRKVEVNDNSKRVTRNSVAVFVEKTDSSLNEKRKRLPQRSMQIPEKNVGSKKEKESSLKGNERKSVKSKSNFEEIVNRENENKENAKIDIKTTSTNCIQNAIKKLVPLSKKFGPKPHLQRKCDDNLESSHHTHVNKKQLKFTRKTLEAIEMLRNHVSKQKRKFKNKISKTKESIRKDNDSDSASEPEVIRNFREKRVFGRRGLRSKKSHLPRYSLRPSISLNNEEEANVVNEKEEEGDEEEELIVKPRIGKKRKYNIGDDDETIDDTQNNKLLSATKESNNRNTVNNNNTKKRRRSVTATSESESQPVIKEQINDTFESKGLKSGKVLSRRKSLPTFKNTDSKISRFYYMAHKKFSRLKLLCQNTDSETSSFEGFCPSPKKIVRRWSTENADISMISTLDATSSKNCSTPVPKISKSRAPRLNKLKGKKRKECSKNVCKTNRKISRPVKHRKRKFLTPATVDSDSDSLSDVPLIDRKKKDQLLHYNIETDDASCESKEINKSENIDVKHDTGIKSLPETSNSSLSDGSHRKAAECKKRSSEGQEPKKKRCRVIKKTDLESLSDVPSSVRNKRKKNIGQKVES</sequence>
<reference evidence="4 5" key="1">
    <citation type="journal article" date="2019" name="PLoS Biol.">
        <title>Sex chromosomes control vertical transmission of feminizing Wolbachia symbionts in an isopod.</title>
        <authorList>
            <person name="Becking T."/>
            <person name="Chebbi M.A."/>
            <person name="Giraud I."/>
            <person name="Moumen B."/>
            <person name="Laverre T."/>
            <person name="Caubet Y."/>
            <person name="Peccoud J."/>
            <person name="Gilbert C."/>
            <person name="Cordaux R."/>
        </authorList>
    </citation>
    <scope>NUCLEOTIDE SEQUENCE [LARGE SCALE GENOMIC DNA]</scope>
    <source>
        <strain evidence="4">ANa2</strain>
        <tissue evidence="4">Whole body excluding digestive tract and cuticle</tissue>
    </source>
</reference>
<feature type="compositionally biased region" description="Basic residues" evidence="2">
    <location>
        <begin position="1178"/>
        <end position="1195"/>
    </location>
</feature>
<feature type="compositionally biased region" description="Basic and acidic residues" evidence="2">
    <location>
        <begin position="1969"/>
        <end position="1985"/>
    </location>
</feature>
<feature type="region of interest" description="Disordered" evidence="2">
    <location>
        <begin position="1631"/>
        <end position="1660"/>
    </location>
</feature>
<feature type="region of interest" description="Disordered" evidence="2">
    <location>
        <begin position="1750"/>
        <end position="1779"/>
    </location>
</feature>
<evidence type="ECO:0000313" key="5">
    <source>
        <dbReference type="Proteomes" id="UP000326759"/>
    </source>
</evidence>
<keyword evidence="1" id="KW-0479">Metal-binding</keyword>
<dbReference type="Proteomes" id="UP000326759">
    <property type="component" value="Unassembled WGS sequence"/>
</dbReference>
<feature type="region of interest" description="Disordered" evidence="2">
    <location>
        <begin position="304"/>
        <end position="325"/>
    </location>
</feature>
<keyword evidence="1" id="KW-0863">Zinc-finger</keyword>
<feature type="region of interest" description="Disordered" evidence="2">
    <location>
        <begin position="1969"/>
        <end position="2055"/>
    </location>
</feature>
<feature type="compositionally biased region" description="Basic and acidic residues" evidence="2">
    <location>
        <begin position="1642"/>
        <end position="1652"/>
    </location>
</feature>
<protein>
    <recommendedName>
        <fullName evidence="3">C2H2-type domain-containing protein</fullName>
    </recommendedName>
</protein>
<feature type="compositionally biased region" description="Basic and acidic residues" evidence="2">
    <location>
        <begin position="1521"/>
        <end position="1543"/>
    </location>
</feature>
<comment type="caution">
    <text evidence="4">The sequence shown here is derived from an EMBL/GenBank/DDBJ whole genome shotgun (WGS) entry which is preliminary data.</text>
</comment>
<feature type="domain" description="C2H2-type" evidence="3">
    <location>
        <begin position="958"/>
        <end position="986"/>
    </location>
</feature>
<dbReference type="PROSITE" id="PS00028">
    <property type="entry name" value="ZINC_FINGER_C2H2_1"/>
    <property type="match status" value="3"/>
</dbReference>
<keyword evidence="1" id="KW-0862">Zinc</keyword>
<dbReference type="GO" id="GO:0008270">
    <property type="term" value="F:zinc ion binding"/>
    <property type="evidence" value="ECO:0007669"/>
    <property type="project" value="UniProtKB-KW"/>
</dbReference>
<feature type="compositionally biased region" description="Basic residues" evidence="2">
    <location>
        <begin position="1914"/>
        <end position="1928"/>
    </location>
</feature>
<evidence type="ECO:0000313" key="4">
    <source>
        <dbReference type="EMBL" id="KAB7500140.1"/>
    </source>
</evidence>
<keyword evidence="5" id="KW-1185">Reference proteome</keyword>
<feature type="region of interest" description="Disordered" evidence="2">
    <location>
        <begin position="1357"/>
        <end position="1424"/>
    </location>
</feature>
<proteinExistence type="predicted"/>
<feature type="region of interest" description="Disordered" evidence="2">
    <location>
        <begin position="1162"/>
        <end position="1195"/>
    </location>
</feature>
<feature type="compositionally biased region" description="Polar residues" evidence="2">
    <location>
        <begin position="1378"/>
        <end position="1394"/>
    </location>
</feature>
<dbReference type="PROSITE" id="PS50157">
    <property type="entry name" value="ZINC_FINGER_C2H2_2"/>
    <property type="match status" value="1"/>
</dbReference>
<evidence type="ECO:0000256" key="2">
    <source>
        <dbReference type="SAM" id="MobiDB-lite"/>
    </source>
</evidence>
<evidence type="ECO:0000256" key="1">
    <source>
        <dbReference type="PROSITE-ProRule" id="PRU00042"/>
    </source>
</evidence>
<dbReference type="OrthoDB" id="6363521at2759"/>
<feature type="region of interest" description="Disordered" evidence="2">
    <location>
        <begin position="407"/>
        <end position="453"/>
    </location>
</feature>
<feature type="compositionally biased region" description="Basic and acidic residues" evidence="2">
    <location>
        <begin position="474"/>
        <end position="487"/>
    </location>
</feature>
<dbReference type="EMBL" id="SEYY01015068">
    <property type="protein sequence ID" value="KAB7500140.1"/>
    <property type="molecule type" value="Genomic_DNA"/>
</dbReference>
<feature type="compositionally biased region" description="Low complexity" evidence="2">
    <location>
        <begin position="422"/>
        <end position="448"/>
    </location>
</feature>
<feature type="compositionally biased region" description="Basic residues" evidence="2">
    <location>
        <begin position="1631"/>
        <end position="1641"/>
    </location>
</feature>
<feature type="compositionally biased region" description="Polar residues" evidence="2">
    <location>
        <begin position="1404"/>
        <end position="1423"/>
    </location>
</feature>
<feature type="compositionally biased region" description="Low complexity" evidence="2">
    <location>
        <begin position="314"/>
        <end position="325"/>
    </location>
</feature>
<feature type="region of interest" description="Disordered" evidence="2">
    <location>
        <begin position="474"/>
        <end position="495"/>
    </location>
</feature>
<dbReference type="SMART" id="SM00355">
    <property type="entry name" value="ZnF_C2H2"/>
    <property type="match status" value="4"/>
</dbReference>
<name>A0A5N5T5A0_9CRUS</name>
<feature type="compositionally biased region" description="Polar residues" evidence="2">
    <location>
        <begin position="407"/>
        <end position="421"/>
    </location>
</feature>
<feature type="compositionally biased region" description="Polar residues" evidence="2">
    <location>
        <begin position="1990"/>
        <end position="1999"/>
    </location>
</feature>
<evidence type="ECO:0000259" key="3">
    <source>
        <dbReference type="PROSITE" id="PS50157"/>
    </source>
</evidence>
<gene>
    <name evidence="4" type="ORF">Anas_06182</name>
</gene>
<feature type="region of interest" description="Disordered" evidence="2">
    <location>
        <begin position="1914"/>
        <end position="1943"/>
    </location>
</feature>
<feature type="compositionally biased region" description="Basic residues" evidence="2">
    <location>
        <begin position="1357"/>
        <end position="1370"/>
    </location>
</feature>
<feature type="region of interest" description="Disordered" evidence="2">
    <location>
        <begin position="1499"/>
        <end position="1543"/>
    </location>
</feature>
<organism evidence="4 5">
    <name type="scientific">Armadillidium nasatum</name>
    <dbReference type="NCBI Taxonomy" id="96803"/>
    <lineage>
        <taxon>Eukaryota</taxon>
        <taxon>Metazoa</taxon>
        <taxon>Ecdysozoa</taxon>
        <taxon>Arthropoda</taxon>
        <taxon>Crustacea</taxon>
        <taxon>Multicrustacea</taxon>
        <taxon>Malacostraca</taxon>
        <taxon>Eumalacostraca</taxon>
        <taxon>Peracarida</taxon>
        <taxon>Isopoda</taxon>
        <taxon>Oniscidea</taxon>
        <taxon>Crinocheta</taxon>
        <taxon>Armadillidiidae</taxon>
        <taxon>Armadillidium</taxon>
    </lineage>
</organism>
<feature type="compositionally biased region" description="Basic and acidic residues" evidence="2">
    <location>
        <begin position="2000"/>
        <end position="2018"/>
    </location>
</feature>